<organism evidence="1">
    <name type="scientific">Beet curly top virus</name>
    <dbReference type="NCBI Taxonomy" id="10840"/>
    <lineage>
        <taxon>Viruses</taxon>
        <taxon>Monodnaviria</taxon>
        <taxon>Shotokuvirae</taxon>
        <taxon>Cressdnaviricota</taxon>
        <taxon>Repensiviricetes</taxon>
        <taxon>Geplafuvirales</taxon>
        <taxon>Geminiviridae</taxon>
        <taxon>Curtovirus</taxon>
        <taxon>Curtovirus betae</taxon>
    </lineage>
</organism>
<proteinExistence type="predicted"/>
<sequence>MKPLSPGLYRIQPSLNSPALSLIKIQN</sequence>
<evidence type="ECO:0000313" key="1">
    <source>
        <dbReference type="EMBL" id="APB53957.1"/>
    </source>
</evidence>
<accession>A0A1J0AI28</accession>
<reference evidence="1" key="1">
    <citation type="journal article" date="2017" name="Plant Dis.">
        <title>Beet curly top virus strains associated with sugar beet in Idaho, Oregon, and a Western U.S. Collection.</title>
        <authorList>
            <person name="Strausbaugh C.A."/>
            <person name="Eujayl I.A."/>
            <person name="Wintermantel W.M."/>
        </authorList>
    </citation>
    <scope>NUCLEOTIDE SEQUENCE</scope>
    <source>
        <strain evidence="1">BCTV-Wor_</strain>
    </source>
</reference>
<gene>
    <name evidence="1" type="primary">C2</name>
</gene>
<name>A0A1J0AI28_9GEMI</name>
<dbReference type="EMBL" id="KX867021">
    <property type="protein sequence ID" value="APB53957.1"/>
    <property type="molecule type" value="Genomic_DNA"/>
</dbReference>
<protein>
    <submittedName>
        <fullName evidence="1">Pathogenesis enhancement protein</fullName>
    </submittedName>
</protein>